<evidence type="ECO:0000256" key="1">
    <source>
        <dbReference type="ARBA" id="ARBA00004141"/>
    </source>
</evidence>
<comment type="subcellular location">
    <subcellularLocation>
        <location evidence="1">Membrane</location>
        <topology evidence="1">Multi-pass membrane protein</topology>
    </subcellularLocation>
</comment>
<dbReference type="InterPro" id="IPR002549">
    <property type="entry name" value="AI-2E-like"/>
</dbReference>
<evidence type="ECO:0000256" key="2">
    <source>
        <dbReference type="ARBA" id="ARBA00009773"/>
    </source>
</evidence>
<gene>
    <name evidence="7" type="ORF">SAMN02746019_00020610</name>
</gene>
<dbReference type="PANTHER" id="PTHR21716:SF66">
    <property type="entry name" value="TRANSPORT PROTEIN SLL0063-RELATED"/>
    <property type="match status" value="1"/>
</dbReference>
<dbReference type="AlphaFoldDB" id="A0A212PVE5"/>
<dbReference type="InParanoid" id="A0A212PVE5"/>
<evidence type="ECO:0000256" key="6">
    <source>
        <dbReference type="SAM" id="Phobius"/>
    </source>
</evidence>
<accession>A0A212PVE5</accession>
<feature type="transmembrane region" description="Helical" evidence="6">
    <location>
        <begin position="349"/>
        <end position="370"/>
    </location>
</feature>
<feature type="transmembrane region" description="Helical" evidence="6">
    <location>
        <begin position="183"/>
        <end position="201"/>
    </location>
</feature>
<dbReference type="GO" id="GO:0016020">
    <property type="term" value="C:membrane"/>
    <property type="evidence" value="ECO:0007669"/>
    <property type="project" value="UniProtKB-SubCell"/>
</dbReference>
<feature type="transmembrane region" description="Helical" evidence="6">
    <location>
        <begin position="36"/>
        <end position="54"/>
    </location>
</feature>
<protein>
    <submittedName>
        <fullName evidence="7">Predicted PurR-regulated permease PerM</fullName>
    </submittedName>
</protein>
<dbReference type="EMBL" id="FYEK01000003">
    <property type="protein sequence ID" value="SNB50912.1"/>
    <property type="molecule type" value="Genomic_DNA"/>
</dbReference>
<dbReference type="Pfam" id="PF01594">
    <property type="entry name" value="AI-2E_transport"/>
    <property type="match status" value="1"/>
</dbReference>
<feature type="transmembrane region" description="Helical" evidence="6">
    <location>
        <begin position="240"/>
        <end position="259"/>
    </location>
</feature>
<evidence type="ECO:0000256" key="3">
    <source>
        <dbReference type="ARBA" id="ARBA00022692"/>
    </source>
</evidence>
<feature type="transmembrane region" description="Helical" evidence="6">
    <location>
        <begin position="293"/>
        <end position="312"/>
    </location>
</feature>
<dbReference type="GO" id="GO:0055085">
    <property type="term" value="P:transmembrane transport"/>
    <property type="evidence" value="ECO:0007669"/>
    <property type="project" value="TreeGrafter"/>
</dbReference>
<reference evidence="8" key="1">
    <citation type="submission" date="2017-06" db="EMBL/GenBank/DDBJ databases">
        <authorList>
            <person name="Varghese N."/>
            <person name="Submissions S."/>
        </authorList>
    </citation>
    <scope>NUCLEOTIDE SEQUENCE [LARGE SCALE GENOMIC DNA]</scope>
    <source>
        <strain evidence="8">JAD2</strain>
    </source>
</reference>
<organism evidence="7 8">
    <name type="scientific">Thermoflexus hugenholtzii JAD2</name>
    <dbReference type="NCBI Taxonomy" id="877466"/>
    <lineage>
        <taxon>Bacteria</taxon>
        <taxon>Bacillati</taxon>
        <taxon>Chloroflexota</taxon>
        <taxon>Thermoflexia</taxon>
        <taxon>Thermoflexales</taxon>
        <taxon>Thermoflexaceae</taxon>
        <taxon>Thermoflexus</taxon>
    </lineage>
</organism>
<keyword evidence="3 6" id="KW-0812">Transmembrane</keyword>
<comment type="similarity">
    <text evidence="2">Belongs to the autoinducer-2 exporter (AI-2E) (TC 2.A.86) family.</text>
</comment>
<feature type="transmembrane region" description="Helical" evidence="6">
    <location>
        <begin position="324"/>
        <end position="343"/>
    </location>
</feature>
<evidence type="ECO:0000313" key="7">
    <source>
        <dbReference type="EMBL" id="SNB50912.1"/>
    </source>
</evidence>
<evidence type="ECO:0000313" key="8">
    <source>
        <dbReference type="Proteomes" id="UP000197025"/>
    </source>
</evidence>
<keyword evidence="4 6" id="KW-1133">Transmembrane helix</keyword>
<feature type="transmembrane region" description="Helical" evidence="6">
    <location>
        <begin position="6"/>
        <end position="24"/>
    </location>
</feature>
<keyword evidence="5 6" id="KW-0472">Membrane</keyword>
<feature type="transmembrane region" description="Helical" evidence="6">
    <location>
        <begin position="266"/>
        <end position="287"/>
    </location>
</feature>
<evidence type="ECO:0000256" key="5">
    <source>
        <dbReference type="ARBA" id="ARBA00023136"/>
    </source>
</evidence>
<dbReference type="RefSeq" id="WP_088569865.1">
    <property type="nucleotide sequence ID" value="NZ_FYEK01000003.1"/>
</dbReference>
<name>A0A212PVE5_9CHLR</name>
<dbReference type="PANTHER" id="PTHR21716">
    <property type="entry name" value="TRANSMEMBRANE PROTEIN"/>
    <property type="match status" value="1"/>
</dbReference>
<dbReference type="OrthoDB" id="146294at2"/>
<keyword evidence="8" id="KW-1185">Reference proteome</keyword>
<dbReference type="FunCoup" id="A0A212PVE5">
    <property type="interactions" value="393"/>
</dbReference>
<feature type="transmembrane region" description="Helical" evidence="6">
    <location>
        <begin position="86"/>
        <end position="113"/>
    </location>
</feature>
<sequence>MRIPRLVLILISLAALIYITERLWQLFRLFADLARMLALAGLLAYILHPVVAWMDRGLFPEAWLERLIQRGAPPALRRLARLRIPYALGATLIHTGLLGLLLLALMLGIPLLIRQALDLAALLPQRLQHLPEEMVRMQRELAMRLNIPPEALALLPSREAWQDLARQGAGWLFPILVETARQVGGGVVEFLLILALSYYIMLDWRNISRQILSLIPPHYHDEMYATARILDRTFGGFLRGQLLIALLNGLVTLLVMLAFQAPFSGLIALLSAPIILIPIIGAPIALWGPPLTLWLQGAWTAGLWMWLILFIYQQILFQFLIPRMLGEATGLPPLLTLIAVLIGVRLFGFWGFVFAIPIAGAGYSLVFLLLRPREDAIRARERSAGSPSTDPIEDRK</sequence>
<dbReference type="Proteomes" id="UP000197025">
    <property type="component" value="Unassembled WGS sequence"/>
</dbReference>
<proteinExistence type="inferred from homology"/>
<evidence type="ECO:0000256" key="4">
    <source>
        <dbReference type="ARBA" id="ARBA00022989"/>
    </source>
</evidence>